<evidence type="ECO:0000256" key="1">
    <source>
        <dbReference type="SAM" id="MobiDB-lite"/>
    </source>
</evidence>
<sequence length="526" mass="54754">MPDNLLLKNASLPNTGGRFDVLLSGGIIAALVPAGSPLPDGPCLRDHGGTAVVGPGTQTHDLDGRYVIPGLWDNHVHFGQWVTRQQRLDLSATASAADVLDIVRSAAGGRAEMLVGFGFRDALWPDSPTLAALDSVSGSTPVVLISGDLHCLWVNSAALGILGLPGARDGGNDDGGNDDGGNDDGGVGADGSGLLREGACFEALEKLQDPTQLSHAAYARAAEAAARRGVVGIVDFENTDNVSQWPERVRHGMDSLRVEVSVWPDRLDAAIRSGVKTGDVLDSRGLVTMGPLKVIVDGSLNTRTAWCWDPYPGLPAAHPHSCGVESVPLAELQGLMAAAHSAGLGAAIHAIGDRANTAVLDAFEALGMPGVIEHAQLVSEQDFARFKALGLAASVQPEHAMDDRDVADAFWAGRTGRAFALASLHRAGAELRLGSDAPVAPLDPWFAIASAVGRSRDGRAPWHPEQCIPAAAALTASTRGRSAVRVGDVADVVVVEKDPLTVPADQLRTMPVSATLLGGRFTWSDL</sequence>
<dbReference type="InterPro" id="IPR011059">
    <property type="entry name" value="Metal-dep_hydrolase_composite"/>
</dbReference>
<dbReference type="KEGG" id="ajg:KKR91_08430"/>
<dbReference type="GO" id="GO:0016810">
    <property type="term" value="F:hydrolase activity, acting on carbon-nitrogen (but not peptide) bonds"/>
    <property type="evidence" value="ECO:0007669"/>
    <property type="project" value="InterPro"/>
</dbReference>
<dbReference type="Pfam" id="PF07969">
    <property type="entry name" value="Amidohydro_3"/>
    <property type="match status" value="1"/>
</dbReference>
<dbReference type="PANTHER" id="PTHR22642:SF2">
    <property type="entry name" value="PROTEIN LONG AFTER FAR-RED 3"/>
    <property type="match status" value="1"/>
</dbReference>
<keyword evidence="4" id="KW-1185">Reference proteome</keyword>
<feature type="domain" description="Amidohydrolase 3" evidence="2">
    <location>
        <begin position="58"/>
        <end position="521"/>
    </location>
</feature>
<reference evidence="3 4" key="1">
    <citation type="submission" date="2021-05" db="EMBL/GenBank/DDBJ databases">
        <title>Novel species in genus Arthrobacter.</title>
        <authorList>
            <person name="Zhang G."/>
        </authorList>
    </citation>
    <scope>NUCLEOTIDE SEQUENCE [LARGE SCALE GENOMIC DNA]</scope>
    <source>
        <strain evidence="4">zg-ZUI227</strain>
    </source>
</reference>
<name>A0A975M7Y2_9MICC</name>
<dbReference type="Gene3D" id="3.10.310.70">
    <property type="match status" value="1"/>
</dbReference>
<dbReference type="SUPFAM" id="SSF51556">
    <property type="entry name" value="Metallo-dependent hydrolases"/>
    <property type="match status" value="1"/>
</dbReference>
<evidence type="ECO:0000313" key="4">
    <source>
        <dbReference type="Proteomes" id="UP000676885"/>
    </source>
</evidence>
<evidence type="ECO:0000313" key="3">
    <source>
        <dbReference type="EMBL" id="QWC11547.1"/>
    </source>
</evidence>
<dbReference type="SUPFAM" id="SSF51338">
    <property type="entry name" value="Composite domain of metallo-dependent hydrolases"/>
    <property type="match status" value="1"/>
</dbReference>
<proteinExistence type="predicted"/>
<protein>
    <submittedName>
        <fullName evidence="3">Amidohydrolase family protein</fullName>
    </submittedName>
</protein>
<dbReference type="InterPro" id="IPR013108">
    <property type="entry name" value="Amidohydro_3"/>
</dbReference>
<feature type="region of interest" description="Disordered" evidence="1">
    <location>
        <begin position="170"/>
        <end position="189"/>
    </location>
</feature>
<dbReference type="Gene3D" id="2.30.40.10">
    <property type="entry name" value="Urease, subunit C, domain 1"/>
    <property type="match status" value="1"/>
</dbReference>
<dbReference type="Proteomes" id="UP000676885">
    <property type="component" value="Chromosome"/>
</dbReference>
<dbReference type="PANTHER" id="PTHR22642">
    <property type="entry name" value="IMIDAZOLONEPROPIONASE"/>
    <property type="match status" value="1"/>
</dbReference>
<evidence type="ECO:0000259" key="2">
    <source>
        <dbReference type="Pfam" id="PF07969"/>
    </source>
</evidence>
<dbReference type="AlphaFoldDB" id="A0A975M7Y2"/>
<gene>
    <name evidence="3" type="ORF">KKR91_08430</name>
</gene>
<dbReference type="EMBL" id="CP076022">
    <property type="protein sequence ID" value="QWC11547.1"/>
    <property type="molecule type" value="Genomic_DNA"/>
</dbReference>
<accession>A0A975M7Y2</accession>
<dbReference type="Gene3D" id="3.20.20.140">
    <property type="entry name" value="Metal-dependent hydrolases"/>
    <property type="match status" value="1"/>
</dbReference>
<dbReference type="InterPro" id="IPR032466">
    <property type="entry name" value="Metal_Hydrolase"/>
</dbReference>
<organism evidence="3 4">
    <name type="scientific">Arthrobacter jiangjiafuii</name>
    <dbReference type="NCBI Taxonomy" id="2817475"/>
    <lineage>
        <taxon>Bacteria</taxon>
        <taxon>Bacillati</taxon>
        <taxon>Actinomycetota</taxon>
        <taxon>Actinomycetes</taxon>
        <taxon>Micrococcales</taxon>
        <taxon>Micrococcaceae</taxon>
        <taxon>Arthrobacter</taxon>
    </lineage>
</organism>